<evidence type="ECO:0000313" key="4">
    <source>
        <dbReference type="Proteomes" id="UP001375240"/>
    </source>
</evidence>
<evidence type="ECO:0000313" key="3">
    <source>
        <dbReference type="EMBL" id="KAK6336567.1"/>
    </source>
</evidence>
<evidence type="ECO:0000256" key="1">
    <source>
        <dbReference type="SAM" id="MobiDB-lite"/>
    </source>
</evidence>
<feature type="region of interest" description="Disordered" evidence="1">
    <location>
        <begin position="153"/>
        <end position="185"/>
    </location>
</feature>
<gene>
    <name evidence="3" type="ORF">TWF696_002116</name>
</gene>
<accession>A0AAV9U6T9</accession>
<keyword evidence="4" id="KW-1185">Reference proteome</keyword>
<protein>
    <recommendedName>
        <fullName evidence="2">HNH nuclease domain-containing protein</fullName>
    </recommendedName>
</protein>
<feature type="domain" description="HNH nuclease" evidence="2">
    <location>
        <begin position="215"/>
        <end position="306"/>
    </location>
</feature>
<comment type="caution">
    <text evidence="3">The sequence shown here is derived from an EMBL/GenBank/DDBJ whole genome shotgun (WGS) entry which is preliminary data.</text>
</comment>
<dbReference type="Proteomes" id="UP001375240">
    <property type="component" value="Unassembled WGS sequence"/>
</dbReference>
<organism evidence="3 4">
    <name type="scientific">Orbilia brochopaga</name>
    <dbReference type="NCBI Taxonomy" id="3140254"/>
    <lineage>
        <taxon>Eukaryota</taxon>
        <taxon>Fungi</taxon>
        <taxon>Dikarya</taxon>
        <taxon>Ascomycota</taxon>
        <taxon>Pezizomycotina</taxon>
        <taxon>Orbiliomycetes</taxon>
        <taxon>Orbiliales</taxon>
        <taxon>Orbiliaceae</taxon>
        <taxon>Orbilia</taxon>
    </lineage>
</organism>
<proteinExistence type="predicted"/>
<reference evidence="3 4" key="1">
    <citation type="submission" date="2019-10" db="EMBL/GenBank/DDBJ databases">
        <authorList>
            <person name="Palmer J.M."/>
        </authorList>
    </citation>
    <scope>NUCLEOTIDE SEQUENCE [LARGE SCALE GENOMIC DNA]</scope>
    <source>
        <strain evidence="3 4">TWF696</strain>
    </source>
</reference>
<feature type="compositionally biased region" description="Polar residues" evidence="1">
    <location>
        <begin position="158"/>
        <end position="171"/>
    </location>
</feature>
<sequence>MVDFAHRMMVSKVIVHTSVSTQPVPDWTFRVGDFFCDKNIPITRQRIFEDMKILYPELKVPPTSYKLSLWTDNTAGIATFTHEGDRGVDRAFPMSIEWLEICFHDDTNPQCPLGKGSGITEHVKVGCAIIPNLEFDPDANGYMPIDTTYGIPTAHLSRPTTPTNHQRSFNTSSPDSWSSPPQPAEVDPYTRAFVESLEQDTRSFERGVKSLHTHCLITQTNSRFANLDCGPGYTATHIVPQQLWFSYPDRLDQRIHDYPINVVPSSDSCDESTLRSRMAKTWRLANGILLRADIHEIFNQRLLAIHPVTDEMRIFAPMDVVAGYHGKKVIWEARPDRTAIAYHYQQCVLENVGAMFTPYTEIAVTRKWREKVNAVARTVPEVIETIDHCQDGIMDKDDARSLTKQQEIEGWLQKFNAE</sequence>
<evidence type="ECO:0000259" key="2">
    <source>
        <dbReference type="Pfam" id="PF13391"/>
    </source>
</evidence>
<dbReference type="InterPro" id="IPR003615">
    <property type="entry name" value="HNH_nuc"/>
</dbReference>
<name>A0AAV9U6T9_9PEZI</name>
<dbReference type="Pfam" id="PF13391">
    <property type="entry name" value="HNH_2"/>
    <property type="match status" value="1"/>
</dbReference>
<dbReference type="EMBL" id="JAVHNQ010000011">
    <property type="protein sequence ID" value="KAK6336567.1"/>
    <property type="molecule type" value="Genomic_DNA"/>
</dbReference>
<dbReference type="AlphaFoldDB" id="A0AAV9U6T9"/>